<reference evidence="2" key="2">
    <citation type="submission" date="2015-01" db="EMBL/GenBank/DDBJ databases">
        <title>Evolutionary Origins and Diversification of the Mycorrhizal Mutualists.</title>
        <authorList>
            <consortium name="DOE Joint Genome Institute"/>
            <consortium name="Mycorrhizal Genomics Consortium"/>
            <person name="Kohler A."/>
            <person name="Kuo A."/>
            <person name="Nagy L.G."/>
            <person name="Floudas D."/>
            <person name="Copeland A."/>
            <person name="Barry K.W."/>
            <person name="Cichocki N."/>
            <person name="Veneault-Fourrey C."/>
            <person name="LaButti K."/>
            <person name="Lindquist E.A."/>
            <person name="Lipzen A."/>
            <person name="Lundell T."/>
            <person name="Morin E."/>
            <person name="Murat C."/>
            <person name="Riley R."/>
            <person name="Ohm R."/>
            <person name="Sun H."/>
            <person name="Tunlid A."/>
            <person name="Henrissat B."/>
            <person name="Grigoriev I.V."/>
            <person name="Hibbett D.S."/>
            <person name="Martin F."/>
        </authorList>
    </citation>
    <scope>NUCLEOTIDE SEQUENCE [LARGE SCALE GENOMIC DNA]</scope>
    <source>
        <strain evidence="2">LaAM-08-1</strain>
    </source>
</reference>
<name>A0A0C9XTU2_9AGAR</name>
<evidence type="ECO:0000313" key="2">
    <source>
        <dbReference type="Proteomes" id="UP000054477"/>
    </source>
</evidence>
<accession>A0A0C9XTU2</accession>
<keyword evidence="2" id="KW-1185">Reference proteome</keyword>
<reference evidence="1 2" key="1">
    <citation type="submission" date="2014-04" db="EMBL/GenBank/DDBJ databases">
        <authorList>
            <consortium name="DOE Joint Genome Institute"/>
            <person name="Kuo A."/>
            <person name="Kohler A."/>
            <person name="Nagy L.G."/>
            <person name="Floudas D."/>
            <person name="Copeland A."/>
            <person name="Barry K.W."/>
            <person name="Cichocki N."/>
            <person name="Veneault-Fourrey C."/>
            <person name="LaButti K."/>
            <person name="Lindquist E.A."/>
            <person name="Lipzen A."/>
            <person name="Lundell T."/>
            <person name="Morin E."/>
            <person name="Murat C."/>
            <person name="Sun H."/>
            <person name="Tunlid A."/>
            <person name="Henrissat B."/>
            <person name="Grigoriev I.V."/>
            <person name="Hibbett D.S."/>
            <person name="Martin F."/>
            <person name="Nordberg H.P."/>
            <person name="Cantor M.N."/>
            <person name="Hua S.X."/>
        </authorList>
    </citation>
    <scope>NUCLEOTIDE SEQUENCE [LARGE SCALE GENOMIC DNA]</scope>
    <source>
        <strain evidence="1 2">LaAM-08-1</strain>
    </source>
</reference>
<organism evidence="1 2">
    <name type="scientific">Laccaria amethystina LaAM-08-1</name>
    <dbReference type="NCBI Taxonomy" id="1095629"/>
    <lineage>
        <taxon>Eukaryota</taxon>
        <taxon>Fungi</taxon>
        <taxon>Dikarya</taxon>
        <taxon>Basidiomycota</taxon>
        <taxon>Agaricomycotina</taxon>
        <taxon>Agaricomycetes</taxon>
        <taxon>Agaricomycetidae</taxon>
        <taxon>Agaricales</taxon>
        <taxon>Agaricineae</taxon>
        <taxon>Hydnangiaceae</taxon>
        <taxon>Laccaria</taxon>
    </lineage>
</organism>
<dbReference type="Proteomes" id="UP000054477">
    <property type="component" value="Unassembled WGS sequence"/>
</dbReference>
<protein>
    <submittedName>
        <fullName evidence="1">Uncharacterized protein</fullName>
    </submittedName>
</protein>
<evidence type="ECO:0000313" key="1">
    <source>
        <dbReference type="EMBL" id="KIK05084.1"/>
    </source>
</evidence>
<dbReference type="EMBL" id="KN838563">
    <property type="protein sequence ID" value="KIK05084.1"/>
    <property type="molecule type" value="Genomic_DNA"/>
</dbReference>
<dbReference type="HOGENOM" id="CLU_2904533_0_0_1"/>
<proteinExistence type="predicted"/>
<sequence>MTHTVLLLVEISTAMPKYSIHTSTLNDIVAIEGRIYPRNPYVSKGPSDLKMKLLTCPLFSDA</sequence>
<dbReference type="AlphaFoldDB" id="A0A0C9XTU2"/>
<gene>
    <name evidence="1" type="ORF">K443DRAFT_675377</name>
</gene>